<feature type="signal peptide" evidence="2">
    <location>
        <begin position="1"/>
        <end position="23"/>
    </location>
</feature>
<keyword evidence="5" id="KW-1185">Reference proteome</keyword>
<gene>
    <name evidence="4" type="ORF">LZC94_22560</name>
</gene>
<dbReference type="Proteomes" id="UP001370348">
    <property type="component" value="Chromosome"/>
</dbReference>
<name>A0ABZ2MBZ5_9BACT</name>
<reference evidence="4 5" key="1">
    <citation type="submission" date="2021-12" db="EMBL/GenBank/DDBJ databases">
        <title>Discovery of the Pendulisporaceae a myxobacterial family with distinct sporulation behavior and unique specialized metabolism.</title>
        <authorList>
            <person name="Garcia R."/>
            <person name="Popoff A."/>
            <person name="Bader C.D."/>
            <person name="Loehr J."/>
            <person name="Walesch S."/>
            <person name="Walt C."/>
            <person name="Boldt J."/>
            <person name="Bunk B."/>
            <person name="Haeckl F.J.F.P.J."/>
            <person name="Gunesch A.P."/>
            <person name="Birkelbach J."/>
            <person name="Nuebel U."/>
            <person name="Pietschmann T."/>
            <person name="Bach T."/>
            <person name="Mueller R."/>
        </authorList>
    </citation>
    <scope>NUCLEOTIDE SEQUENCE [LARGE SCALE GENOMIC DNA]</scope>
    <source>
        <strain evidence="4 5">MSr11954</strain>
    </source>
</reference>
<dbReference type="SUPFAM" id="SSF53474">
    <property type="entry name" value="alpha/beta-Hydrolases"/>
    <property type="match status" value="1"/>
</dbReference>
<dbReference type="InterPro" id="IPR050266">
    <property type="entry name" value="AB_hydrolase_sf"/>
</dbReference>
<dbReference type="InterPro" id="IPR000073">
    <property type="entry name" value="AB_hydrolase_1"/>
</dbReference>
<protein>
    <submittedName>
        <fullName evidence="4">Alpha/beta hydrolase</fullName>
    </submittedName>
</protein>
<evidence type="ECO:0000256" key="1">
    <source>
        <dbReference type="ARBA" id="ARBA00022801"/>
    </source>
</evidence>
<proteinExistence type="predicted"/>
<evidence type="ECO:0000313" key="5">
    <source>
        <dbReference type="Proteomes" id="UP001370348"/>
    </source>
</evidence>
<evidence type="ECO:0000259" key="3">
    <source>
        <dbReference type="Pfam" id="PF12697"/>
    </source>
</evidence>
<dbReference type="GO" id="GO:0016787">
    <property type="term" value="F:hydrolase activity"/>
    <property type="evidence" value="ECO:0007669"/>
    <property type="project" value="UniProtKB-KW"/>
</dbReference>
<dbReference type="PANTHER" id="PTHR43798">
    <property type="entry name" value="MONOACYLGLYCEROL LIPASE"/>
    <property type="match status" value="1"/>
</dbReference>
<dbReference type="PANTHER" id="PTHR43798:SF31">
    <property type="entry name" value="AB HYDROLASE SUPERFAMILY PROTEIN YCLE"/>
    <property type="match status" value="1"/>
</dbReference>
<evidence type="ECO:0000313" key="4">
    <source>
        <dbReference type="EMBL" id="WXB19993.1"/>
    </source>
</evidence>
<dbReference type="Pfam" id="PF12697">
    <property type="entry name" value="Abhydrolase_6"/>
    <property type="match status" value="1"/>
</dbReference>
<sequence length="309" mass="34055">MTRPRVAQHLRFAARTALLFGLAACGHTPEPAAAPSAQAATSAQSTVIRDGRITAPDGVTLHYREGGRGSIALFFLHGWLGDAHWWDEQLTHFAPRYRVVAMDLAGHGESGKDRKAWSYQAAGSDARAVAEALGLERIVWIGHSMSGEIIIEAANQIPSRTVCLIPIDTLKRIGGPATREETEAFFASLEKDFLPAAQAIVKRNFVPTSPEPAVQRVLRSAATAEPRAVVPLLRSGFTYDGRSEIRKIKVPIVAVNSDYEPTHVDENRRYAPRFELIPIKSTGHWPMLERPSEFDPLLQQAIDRGTRQR</sequence>
<dbReference type="InterPro" id="IPR029058">
    <property type="entry name" value="AB_hydrolase_fold"/>
</dbReference>
<organism evidence="4 5">
    <name type="scientific">Pendulispora albinea</name>
    <dbReference type="NCBI Taxonomy" id="2741071"/>
    <lineage>
        <taxon>Bacteria</taxon>
        <taxon>Pseudomonadati</taxon>
        <taxon>Myxococcota</taxon>
        <taxon>Myxococcia</taxon>
        <taxon>Myxococcales</taxon>
        <taxon>Sorangiineae</taxon>
        <taxon>Pendulisporaceae</taxon>
        <taxon>Pendulispora</taxon>
    </lineage>
</organism>
<dbReference type="EMBL" id="CP089984">
    <property type="protein sequence ID" value="WXB19993.1"/>
    <property type="molecule type" value="Genomic_DNA"/>
</dbReference>
<feature type="domain" description="AB hydrolase-1" evidence="3">
    <location>
        <begin position="73"/>
        <end position="294"/>
    </location>
</feature>
<keyword evidence="2" id="KW-0732">Signal</keyword>
<dbReference type="Gene3D" id="3.40.50.1820">
    <property type="entry name" value="alpha/beta hydrolase"/>
    <property type="match status" value="1"/>
</dbReference>
<keyword evidence="1 4" id="KW-0378">Hydrolase</keyword>
<evidence type="ECO:0000256" key="2">
    <source>
        <dbReference type="SAM" id="SignalP"/>
    </source>
</evidence>
<accession>A0ABZ2MBZ5</accession>
<dbReference type="RefSeq" id="WP_394829593.1">
    <property type="nucleotide sequence ID" value="NZ_CP089984.1"/>
</dbReference>
<feature type="chain" id="PRO_5047471848" evidence="2">
    <location>
        <begin position="24"/>
        <end position="309"/>
    </location>
</feature>